<evidence type="ECO:0000256" key="1">
    <source>
        <dbReference type="SAM" id="MobiDB-lite"/>
    </source>
</evidence>
<proteinExistence type="predicted"/>
<feature type="compositionally biased region" description="Polar residues" evidence="1">
    <location>
        <begin position="559"/>
        <end position="577"/>
    </location>
</feature>
<feature type="compositionally biased region" description="Polar residues" evidence="1">
    <location>
        <begin position="381"/>
        <end position="399"/>
    </location>
</feature>
<organism evidence="2 3">
    <name type="scientific">Glonium stellatum</name>
    <dbReference type="NCBI Taxonomy" id="574774"/>
    <lineage>
        <taxon>Eukaryota</taxon>
        <taxon>Fungi</taxon>
        <taxon>Dikarya</taxon>
        <taxon>Ascomycota</taxon>
        <taxon>Pezizomycotina</taxon>
        <taxon>Dothideomycetes</taxon>
        <taxon>Pleosporomycetidae</taxon>
        <taxon>Gloniales</taxon>
        <taxon>Gloniaceae</taxon>
        <taxon>Glonium</taxon>
    </lineage>
</organism>
<dbReference type="InterPro" id="IPR015947">
    <property type="entry name" value="PUA-like_sf"/>
</dbReference>
<dbReference type="SUPFAM" id="SSF88697">
    <property type="entry name" value="PUA domain-like"/>
    <property type="match status" value="1"/>
</dbReference>
<feature type="compositionally biased region" description="Basic and acidic residues" evidence="1">
    <location>
        <begin position="609"/>
        <end position="620"/>
    </location>
</feature>
<evidence type="ECO:0008006" key="4">
    <source>
        <dbReference type="Google" id="ProtNLM"/>
    </source>
</evidence>
<feature type="compositionally biased region" description="Acidic residues" evidence="1">
    <location>
        <begin position="858"/>
        <end position="868"/>
    </location>
</feature>
<feature type="compositionally biased region" description="Gly residues" evidence="1">
    <location>
        <begin position="828"/>
        <end position="838"/>
    </location>
</feature>
<name>A0A8E2JSX6_9PEZI</name>
<feature type="region of interest" description="Disordered" evidence="1">
    <location>
        <begin position="656"/>
        <end position="703"/>
    </location>
</feature>
<gene>
    <name evidence="2" type="ORF">AOQ84DRAFT_439875</name>
</gene>
<sequence>MAYLVDRDLSRSRLRQLAAWIRDTLDPLIAREGPEIMSPDEVLTLHELFVALQHSSEISATTLRVTRIHSALMEVAGKATRWPGRLADECDRVLSMWRERFGPLESLRPVLYGRGGRLEGALLKRWMRTNPALMSPERSRRHGGLGFQPGTWWLNTLFAFRDGIIDLESTDGGVCGDSNCAYAIVLKDTDEIESAVPTAFTYRCRANDTRRFRLISADSKSRYPVRVLRSHCLTSLWAPRAGVRYDGLHRVTGWIVRPVRASDTFNSDHKLGDLIFEIKFEREDAGQVSMEQVMMHPLASEIDDYAEYKRLRSLQRQKRHHKEPSPQNTSELRKEEMGIDTTSTAVFSPAPSTTSEPSHMASASAFRTPGSAKDGFPGLSSKGTLMEGSTGSRQPSHPSTFVEKPPPAISQPHFPSIASSPLHPGIPIPSRGSPAAIVTGAGMLEVPALSRSPTNVSQHSFREGSQHGGGTLQTPDSAHSFITATSVNRSPSIRDTLDKSYTIKDVAPWVDCDSDVPGRSFSGSNTIHDVAPWANYGFDKTASRPRSPMPLSPGDVGQGTATFSGKGSVSGKHNSPGNPKVGTVGPLLVPEPWKAQQVKRSTTQRRKHVDREEKEEEREQGGLLSRSRGNLARSRNPLAKLFDGAVDGGFCAEHTIEPQLEGNPPSPLTPAQLRLSPPTTPCRPTSALSKPATALATGSSSDAFPYGFTPLRMPVEPLTDTQWMQLLHLSQQIQRLPADLSHRLLPLPISAAHSSPEAHASASPLAPKLLAPPNTPVTTWKLRGPPGPAVDCCADSPVSARHAAPQAMKAVVAARAMEALVAFQGDGGAGSEAGGFGDPFGNVEERTSVGVDPMSLEGEVEEESEDGRDEVGVVE</sequence>
<accession>A0A8E2JSX6</accession>
<feature type="region of interest" description="Disordered" evidence="1">
    <location>
        <begin position="544"/>
        <end position="631"/>
    </location>
</feature>
<evidence type="ECO:0000313" key="2">
    <source>
        <dbReference type="EMBL" id="OCL07984.1"/>
    </source>
</evidence>
<feature type="region of interest" description="Disordered" evidence="1">
    <location>
        <begin position="828"/>
        <end position="875"/>
    </location>
</feature>
<feature type="compositionally biased region" description="Polar residues" evidence="1">
    <location>
        <begin position="340"/>
        <end position="357"/>
    </location>
</feature>
<dbReference type="EMBL" id="KV749742">
    <property type="protein sequence ID" value="OCL07984.1"/>
    <property type="molecule type" value="Genomic_DNA"/>
</dbReference>
<keyword evidence="3" id="KW-1185">Reference proteome</keyword>
<dbReference type="AlphaFoldDB" id="A0A8E2JSX6"/>
<protein>
    <recommendedName>
        <fullName evidence="4">YDG domain-containing protein</fullName>
    </recommendedName>
</protein>
<feature type="region of interest" description="Disordered" evidence="1">
    <location>
        <begin position="314"/>
        <end position="407"/>
    </location>
</feature>
<feature type="region of interest" description="Disordered" evidence="1">
    <location>
        <begin position="452"/>
        <end position="475"/>
    </location>
</feature>
<dbReference type="InterPro" id="IPR036987">
    <property type="entry name" value="SRA-YDG_sf"/>
</dbReference>
<evidence type="ECO:0000313" key="3">
    <source>
        <dbReference type="Proteomes" id="UP000250140"/>
    </source>
</evidence>
<dbReference type="OrthoDB" id="3244603at2759"/>
<dbReference type="Gene3D" id="2.30.280.10">
    <property type="entry name" value="SRA-YDG"/>
    <property type="match status" value="1"/>
</dbReference>
<dbReference type="Proteomes" id="UP000250140">
    <property type="component" value="Unassembled WGS sequence"/>
</dbReference>
<reference evidence="2 3" key="1">
    <citation type="journal article" date="2016" name="Nat. Commun.">
        <title>Ectomycorrhizal ecology is imprinted in the genome of the dominant symbiotic fungus Cenococcum geophilum.</title>
        <authorList>
            <consortium name="DOE Joint Genome Institute"/>
            <person name="Peter M."/>
            <person name="Kohler A."/>
            <person name="Ohm R.A."/>
            <person name="Kuo A."/>
            <person name="Krutzmann J."/>
            <person name="Morin E."/>
            <person name="Arend M."/>
            <person name="Barry K.W."/>
            <person name="Binder M."/>
            <person name="Choi C."/>
            <person name="Clum A."/>
            <person name="Copeland A."/>
            <person name="Grisel N."/>
            <person name="Haridas S."/>
            <person name="Kipfer T."/>
            <person name="LaButti K."/>
            <person name="Lindquist E."/>
            <person name="Lipzen A."/>
            <person name="Maire R."/>
            <person name="Meier B."/>
            <person name="Mihaltcheva S."/>
            <person name="Molinier V."/>
            <person name="Murat C."/>
            <person name="Poggeler S."/>
            <person name="Quandt C.A."/>
            <person name="Sperisen C."/>
            <person name="Tritt A."/>
            <person name="Tisserant E."/>
            <person name="Crous P.W."/>
            <person name="Henrissat B."/>
            <person name="Nehls U."/>
            <person name="Egli S."/>
            <person name="Spatafora J.W."/>
            <person name="Grigoriev I.V."/>
            <person name="Martin F.M."/>
        </authorList>
    </citation>
    <scope>NUCLEOTIDE SEQUENCE [LARGE SCALE GENOMIC DNA]</scope>
    <source>
        <strain evidence="2 3">CBS 207.34</strain>
    </source>
</reference>